<dbReference type="Gene3D" id="1.20.1640.10">
    <property type="entry name" value="Multidrug efflux transporter AcrB transmembrane domain"/>
    <property type="match status" value="1"/>
</dbReference>
<feature type="domain" description="Protein export membrane protein SecD/SecF C-terminal" evidence="10">
    <location>
        <begin position="103"/>
        <end position="301"/>
    </location>
</feature>
<dbReference type="GO" id="GO:0006605">
    <property type="term" value="P:protein targeting"/>
    <property type="evidence" value="ECO:0007669"/>
    <property type="project" value="UniProtKB-UniRule"/>
</dbReference>
<dbReference type="InterPro" id="IPR022813">
    <property type="entry name" value="SecD/SecF_arch_bac"/>
</dbReference>
<comment type="subunit">
    <text evidence="9">Forms a complex with SecD. Part of the essential Sec protein translocation apparatus which comprises SecA, SecYEG and auxiliary proteins SecDF. Other proteins may also be involved.</text>
</comment>
<dbReference type="InterPro" id="IPR005665">
    <property type="entry name" value="SecF_bac"/>
</dbReference>
<feature type="transmembrane region" description="Helical" evidence="9">
    <location>
        <begin position="9"/>
        <end position="30"/>
    </location>
</feature>
<sequence length="308" mass="34196">MNIISKKWWYFVLSGIVIVPGLISLVTYGLRASVDFTGGTLLELQIKNEPFDKTQGRQLKIKNEDLKKVFTDNKVEVGSIQQSGPDMYLVRAKEIDKNTVVKIENTVKAKYGNVKEERLETVGPTVGAETTRKAITAIIVASLAIICFIAWAFRTIPKPYSSLKFGICAVAALVHDVLVVTGIFSLLGHFYKVEVDSLFVTALLTIIGFSVHDTIVVFDRIRENLRKLSGLSFSEIVNDSILETLARSLSTTLTVLFTLFALLLFGGETIRWFVVALLIGIISGTYSSIFNAAPLLVVWEEMKGKRRK</sequence>
<dbReference type="GO" id="GO:0065002">
    <property type="term" value="P:intracellular protein transmembrane transport"/>
    <property type="evidence" value="ECO:0007669"/>
    <property type="project" value="UniProtKB-UniRule"/>
</dbReference>
<comment type="function">
    <text evidence="9">Part of the Sec protein translocase complex. Interacts with the SecYEG preprotein conducting channel. SecDF uses the proton motive force (PMF) to complete protein translocation after the ATP-dependent function of SecA.</text>
</comment>
<dbReference type="HAMAP" id="MF_01464_B">
    <property type="entry name" value="SecF_B"/>
    <property type="match status" value="1"/>
</dbReference>
<evidence type="ECO:0000313" key="12">
    <source>
        <dbReference type="Proteomes" id="UP000034539"/>
    </source>
</evidence>
<dbReference type="GO" id="GO:0043952">
    <property type="term" value="P:protein transport by the Sec complex"/>
    <property type="evidence" value="ECO:0007669"/>
    <property type="project" value="UniProtKB-UniRule"/>
</dbReference>
<evidence type="ECO:0000313" key="11">
    <source>
        <dbReference type="EMBL" id="KKR30869.1"/>
    </source>
</evidence>
<evidence type="ECO:0000256" key="6">
    <source>
        <dbReference type="ARBA" id="ARBA00022989"/>
    </source>
</evidence>
<feature type="transmembrane region" description="Helical" evidence="9">
    <location>
        <begin position="248"/>
        <end position="266"/>
    </location>
</feature>
<name>A0A0G0PRT6_9BACT</name>
<evidence type="ECO:0000256" key="1">
    <source>
        <dbReference type="ARBA" id="ARBA00004651"/>
    </source>
</evidence>
<feature type="transmembrane region" description="Helical" evidence="9">
    <location>
        <begin position="134"/>
        <end position="153"/>
    </location>
</feature>
<dbReference type="PRINTS" id="PR01755">
    <property type="entry name" value="SECFTRNLCASE"/>
</dbReference>
<dbReference type="GO" id="GO:0005886">
    <property type="term" value="C:plasma membrane"/>
    <property type="evidence" value="ECO:0007669"/>
    <property type="project" value="UniProtKB-SubCell"/>
</dbReference>
<comment type="subcellular location">
    <subcellularLocation>
        <location evidence="1 9">Cell membrane</location>
        <topology evidence="1 9">Multi-pass membrane protein</topology>
    </subcellularLocation>
</comment>
<dbReference type="PANTHER" id="PTHR30081:SF8">
    <property type="entry name" value="PROTEIN TRANSLOCASE SUBUNIT SECF"/>
    <property type="match status" value="1"/>
</dbReference>
<dbReference type="Pfam" id="PF07549">
    <property type="entry name" value="Sec_GG"/>
    <property type="match status" value="1"/>
</dbReference>
<evidence type="ECO:0000256" key="2">
    <source>
        <dbReference type="ARBA" id="ARBA00022448"/>
    </source>
</evidence>
<keyword evidence="2 9" id="KW-0813">Transport</keyword>
<keyword evidence="5 9" id="KW-0653">Protein transport</keyword>
<evidence type="ECO:0000256" key="5">
    <source>
        <dbReference type="ARBA" id="ARBA00022927"/>
    </source>
</evidence>
<keyword evidence="8 9" id="KW-0472">Membrane</keyword>
<evidence type="ECO:0000256" key="3">
    <source>
        <dbReference type="ARBA" id="ARBA00022475"/>
    </source>
</evidence>
<reference evidence="11 12" key="1">
    <citation type="journal article" date="2015" name="Nature">
        <title>rRNA introns, odd ribosomes, and small enigmatic genomes across a large radiation of phyla.</title>
        <authorList>
            <person name="Brown C.T."/>
            <person name="Hug L.A."/>
            <person name="Thomas B.C."/>
            <person name="Sharon I."/>
            <person name="Castelle C.J."/>
            <person name="Singh A."/>
            <person name="Wilkins M.J."/>
            <person name="Williams K.H."/>
            <person name="Banfield J.F."/>
        </authorList>
    </citation>
    <scope>NUCLEOTIDE SEQUENCE [LARGE SCALE GENOMIC DNA]</scope>
</reference>
<keyword evidence="7 9" id="KW-0811">Translocation</keyword>
<feature type="transmembrane region" description="Helical" evidence="9">
    <location>
        <begin position="197"/>
        <end position="218"/>
    </location>
</feature>
<dbReference type="InterPro" id="IPR055344">
    <property type="entry name" value="SecD_SecF_C_bact"/>
</dbReference>
<dbReference type="InterPro" id="IPR022646">
    <property type="entry name" value="SecD/SecF_CS"/>
</dbReference>
<keyword evidence="4 9" id="KW-0812">Transmembrane</keyword>
<dbReference type="InterPro" id="IPR022645">
    <property type="entry name" value="SecD/SecF_bac"/>
</dbReference>
<feature type="transmembrane region" description="Helical" evidence="9">
    <location>
        <begin position="272"/>
        <end position="299"/>
    </location>
</feature>
<dbReference type="Pfam" id="PF02355">
    <property type="entry name" value="SecD_SecF_C"/>
    <property type="match status" value="1"/>
</dbReference>
<dbReference type="GO" id="GO:0015450">
    <property type="term" value="F:protein-transporting ATPase activity"/>
    <property type="evidence" value="ECO:0007669"/>
    <property type="project" value="InterPro"/>
</dbReference>
<evidence type="ECO:0000259" key="10">
    <source>
        <dbReference type="Pfam" id="PF02355"/>
    </source>
</evidence>
<dbReference type="PANTHER" id="PTHR30081">
    <property type="entry name" value="PROTEIN-EXPORT MEMBRANE PROTEIN SEC"/>
    <property type="match status" value="1"/>
</dbReference>
<dbReference type="EMBL" id="LBXN01000091">
    <property type="protein sequence ID" value="KKR30869.1"/>
    <property type="molecule type" value="Genomic_DNA"/>
</dbReference>
<dbReference type="AlphaFoldDB" id="A0A0G0PRT6"/>
<evidence type="ECO:0000256" key="7">
    <source>
        <dbReference type="ARBA" id="ARBA00023010"/>
    </source>
</evidence>
<accession>A0A0G0PRT6</accession>
<keyword evidence="6 9" id="KW-1133">Transmembrane helix</keyword>
<organism evidence="11 12">
    <name type="scientific">Candidatus Gottesmanbacteria bacterium GW2011_GWC2_39_8</name>
    <dbReference type="NCBI Taxonomy" id="1618450"/>
    <lineage>
        <taxon>Bacteria</taxon>
        <taxon>Candidatus Gottesmaniibacteriota</taxon>
    </lineage>
</organism>
<dbReference type="Proteomes" id="UP000034539">
    <property type="component" value="Unassembled WGS sequence"/>
</dbReference>
<keyword evidence="3 9" id="KW-1003">Cell membrane</keyword>
<comment type="caution">
    <text evidence="11">The sequence shown here is derived from an EMBL/GenBank/DDBJ whole genome shotgun (WGS) entry which is preliminary data.</text>
</comment>
<gene>
    <name evidence="9" type="primary">secF</name>
    <name evidence="11" type="ORF">UT63_C0091G0002</name>
</gene>
<evidence type="ECO:0000256" key="8">
    <source>
        <dbReference type="ARBA" id="ARBA00023136"/>
    </source>
</evidence>
<feature type="transmembrane region" description="Helical" evidence="9">
    <location>
        <begin position="165"/>
        <end position="191"/>
    </location>
</feature>
<evidence type="ECO:0000256" key="9">
    <source>
        <dbReference type="HAMAP-Rule" id="MF_01464"/>
    </source>
</evidence>
<dbReference type="SUPFAM" id="SSF82866">
    <property type="entry name" value="Multidrug efflux transporter AcrB transmembrane domain"/>
    <property type="match status" value="1"/>
</dbReference>
<protein>
    <recommendedName>
        <fullName evidence="9">Protein-export membrane protein SecF</fullName>
    </recommendedName>
</protein>
<dbReference type="InterPro" id="IPR048634">
    <property type="entry name" value="SecD_SecF_C"/>
</dbReference>
<dbReference type="PATRIC" id="fig|1618450.3.peg.1466"/>
<proteinExistence type="inferred from homology"/>
<dbReference type="NCBIfam" id="TIGR00916">
    <property type="entry name" value="2A0604s01"/>
    <property type="match status" value="1"/>
</dbReference>
<evidence type="ECO:0000256" key="4">
    <source>
        <dbReference type="ARBA" id="ARBA00022692"/>
    </source>
</evidence>
<dbReference type="NCBIfam" id="TIGR00966">
    <property type="entry name" value="transloc_SecF"/>
    <property type="match status" value="1"/>
</dbReference>
<comment type="similarity">
    <text evidence="9">Belongs to the SecD/SecF family. SecF subfamily.</text>
</comment>